<dbReference type="AlphaFoldDB" id="A0A6S6S581"/>
<accession>A0A6S6S581</accession>
<sequence length="150" mass="17064">MFNKISLLVLFNTFAFTGGFDDGISESITIGDKTKIKHMARTYKNGIVGDTLYVYEADKRDIVEDKEGALKINTVETNSKTLKKNRKLTVVQITENSNIKRISGKTKNRDVLKSQEKEKEGVTLGLINIENTRIKNVKAYRRNNHIIIED</sequence>
<organism evidence="1">
    <name type="scientific">uncultured Sulfurovum sp</name>
    <dbReference type="NCBI Taxonomy" id="269237"/>
    <lineage>
        <taxon>Bacteria</taxon>
        <taxon>Pseudomonadati</taxon>
        <taxon>Campylobacterota</taxon>
        <taxon>Epsilonproteobacteria</taxon>
        <taxon>Campylobacterales</taxon>
        <taxon>Sulfurovaceae</taxon>
        <taxon>Sulfurovum</taxon>
        <taxon>environmental samples</taxon>
    </lineage>
</organism>
<reference evidence="1" key="1">
    <citation type="submission" date="2020-01" db="EMBL/GenBank/DDBJ databases">
        <authorList>
            <person name="Meier V. D."/>
            <person name="Meier V D."/>
        </authorList>
    </citation>
    <scope>NUCLEOTIDE SEQUENCE</scope>
    <source>
        <strain evidence="1">HLG_WM_MAG_03</strain>
    </source>
</reference>
<name>A0A6S6S581_9BACT</name>
<protein>
    <submittedName>
        <fullName evidence="1">Uncharacterized protein</fullName>
    </submittedName>
</protein>
<proteinExistence type="predicted"/>
<dbReference type="EMBL" id="CACVAR010000084">
    <property type="protein sequence ID" value="CAA6801376.1"/>
    <property type="molecule type" value="Genomic_DNA"/>
</dbReference>
<gene>
    <name evidence="1" type="ORF">HELGO_WM33080</name>
</gene>
<evidence type="ECO:0000313" key="1">
    <source>
        <dbReference type="EMBL" id="CAA6801376.1"/>
    </source>
</evidence>